<dbReference type="PROSITE" id="PS52016">
    <property type="entry name" value="TONB_DEPENDENT_REC_3"/>
    <property type="match status" value="1"/>
</dbReference>
<evidence type="ECO:0000259" key="12">
    <source>
        <dbReference type="PROSITE" id="PS52015"/>
    </source>
</evidence>
<dbReference type="InterPro" id="IPR006260">
    <property type="entry name" value="TonB/TolA_C"/>
</dbReference>
<keyword evidence="3 10" id="KW-0813">Transport</keyword>
<keyword evidence="14" id="KW-1185">Reference proteome</keyword>
<dbReference type="GO" id="GO:0009279">
    <property type="term" value="C:cell outer membrane"/>
    <property type="evidence" value="ECO:0007669"/>
    <property type="project" value="UniProtKB-SubCell"/>
</dbReference>
<dbReference type="OrthoDB" id="649093at2"/>
<feature type="transmembrane region" description="Helical" evidence="11">
    <location>
        <begin position="253"/>
        <end position="274"/>
    </location>
</feature>
<accession>A0A1S9PC31</accession>
<evidence type="ECO:0000256" key="5">
    <source>
        <dbReference type="ARBA" id="ARBA00022519"/>
    </source>
</evidence>
<evidence type="ECO:0000256" key="10">
    <source>
        <dbReference type="PROSITE-ProRule" id="PRU01360"/>
    </source>
</evidence>
<dbReference type="RefSeq" id="WP_078349209.1">
    <property type="nucleotide sequence ID" value="NZ_MBTF01000023.1"/>
</dbReference>
<dbReference type="GO" id="GO:0031992">
    <property type="term" value="F:energy transducer activity"/>
    <property type="evidence" value="ECO:0007669"/>
    <property type="project" value="TreeGrafter"/>
</dbReference>
<evidence type="ECO:0000256" key="8">
    <source>
        <dbReference type="ARBA" id="ARBA00022989"/>
    </source>
</evidence>
<dbReference type="STRING" id="1792845.BC343_07535"/>
<dbReference type="InterPro" id="IPR012910">
    <property type="entry name" value="Plug_dom"/>
</dbReference>
<dbReference type="AlphaFoldDB" id="A0A1S9PC31"/>
<dbReference type="CDD" id="cd07341">
    <property type="entry name" value="M56_BlaR1_MecR1_like"/>
    <property type="match status" value="1"/>
</dbReference>
<comment type="similarity">
    <text evidence="10">Belongs to the TonB-dependent receptor family.</text>
</comment>
<dbReference type="Proteomes" id="UP000189739">
    <property type="component" value="Unassembled WGS sequence"/>
</dbReference>
<organism evidence="13 14">
    <name type="scientific">Mucilaginibacter pedocola</name>
    <dbReference type="NCBI Taxonomy" id="1792845"/>
    <lineage>
        <taxon>Bacteria</taxon>
        <taxon>Pseudomonadati</taxon>
        <taxon>Bacteroidota</taxon>
        <taxon>Sphingobacteriia</taxon>
        <taxon>Sphingobacteriales</taxon>
        <taxon>Sphingobacteriaceae</taxon>
        <taxon>Mucilaginibacter</taxon>
    </lineage>
</organism>
<dbReference type="NCBIfam" id="TIGR01352">
    <property type="entry name" value="tonB_Cterm"/>
    <property type="match status" value="2"/>
</dbReference>
<dbReference type="NCBIfam" id="TIGR04057">
    <property type="entry name" value="SusC_RagA_signa"/>
    <property type="match status" value="1"/>
</dbReference>
<dbReference type="Pfam" id="PF07715">
    <property type="entry name" value="Plug"/>
    <property type="match status" value="1"/>
</dbReference>
<dbReference type="PROSITE" id="PS52015">
    <property type="entry name" value="TONB_CTD"/>
    <property type="match status" value="2"/>
</dbReference>
<dbReference type="InterPro" id="IPR037682">
    <property type="entry name" value="TonB_C"/>
</dbReference>
<evidence type="ECO:0000256" key="4">
    <source>
        <dbReference type="ARBA" id="ARBA00022475"/>
    </source>
</evidence>
<dbReference type="InterPro" id="IPR023997">
    <property type="entry name" value="TonB-dep_OMP_SusC/RagA_CS"/>
</dbReference>
<dbReference type="GO" id="GO:0015031">
    <property type="term" value="P:protein transport"/>
    <property type="evidence" value="ECO:0007669"/>
    <property type="project" value="UniProtKB-KW"/>
</dbReference>
<dbReference type="FunFam" id="3.30.1150.10:FF:000002">
    <property type="entry name" value="Energy transducer TonB"/>
    <property type="match status" value="1"/>
</dbReference>
<dbReference type="Gene3D" id="2.170.130.10">
    <property type="entry name" value="TonB-dependent receptor, plug domain"/>
    <property type="match status" value="1"/>
</dbReference>
<gene>
    <name evidence="13" type="ORF">BC343_07535</name>
</gene>
<comment type="similarity">
    <text evidence="2">Belongs to the TonB family.</text>
</comment>
<protein>
    <recommendedName>
        <fullName evidence="12">TonB C-terminal domain-containing protein</fullName>
    </recommendedName>
</protein>
<sequence>MAWWHYLLLVNIYLTLFFGFYALLLRRETFFQLNRIYLVGAALLSFFIPLMQSEWVKNLFITQKVQYVFYGTGTEINITAMAPINNSSYTLGEILVMVYLAGVTLLALRLMWQFIQLRRVIKQETPSATPYSFFNTVNVAEDTEGRDVIMAHEHVHAKQWHSADVLVIEAVMIINWFNPVVYLYRFAVKHIHEYIADRQAIDAGNDKAEYAMLLLSQTFNTPQSQLVNPFYNHSLLKQRIMMLQKNRSARVKLLKYGLSAPLFGLMLVLSSATISNSKAIEAIHDNAAELLLQPATGEAPEEAKVIEPTATNLLLKETVVVIDTPRRGKVYMKVDKMPQFGKDESAFGRYIGKNVRYPAIAREHNVQGRVILTFVVEKDGSLSDVKVLRGIGSGCDEEAVRVIKASPKWTPGTQGGKKVRTQFSVPVNFALSLEADNKENATYTEPTVASSAVPNEVFTAVEQQPAYKGGNEAFAKFLTANIKYPAEARKNKIQGRVITTFVVMKDGSINNVKVLRGIGYGADEEAVRVVKAMPKWNPGMQNGHPVNVQFTVPITFTLDGKQLNLQGKVDPAIYPKTYKLLAGDTSTIKTGDGKTFIELKGDKVPLYIVDGKEAKDLSSINPNDIQSISVLKDASSTSIYGDKGKNGVILVTTKKAK</sequence>
<feature type="domain" description="TonB C-terminal" evidence="12">
    <location>
        <begin position="469"/>
        <end position="565"/>
    </location>
</feature>
<evidence type="ECO:0000256" key="1">
    <source>
        <dbReference type="ARBA" id="ARBA00004383"/>
    </source>
</evidence>
<name>A0A1S9PC31_9SPHI</name>
<dbReference type="EMBL" id="MBTF01000023">
    <property type="protein sequence ID" value="OOQ58510.1"/>
    <property type="molecule type" value="Genomic_DNA"/>
</dbReference>
<keyword evidence="7" id="KW-0653">Protein transport</keyword>
<reference evidence="13 14" key="1">
    <citation type="submission" date="2016-07" db="EMBL/GenBank/DDBJ databases">
        <title>Genomic analysis of zinc-resistant bacterium Mucilaginibacter pedocola TBZ30.</title>
        <authorList>
            <person name="Huang J."/>
            <person name="Tang J."/>
        </authorList>
    </citation>
    <scope>NUCLEOTIDE SEQUENCE [LARGE SCALE GENOMIC DNA]</scope>
    <source>
        <strain evidence="13 14">TBZ30</strain>
    </source>
</reference>
<keyword evidence="8 11" id="KW-1133">Transmembrane helix</keyword>
<dbReference type="Pfam" id="PF03544">
    <property type="entry name" value="TonB_C"/>
    <property type="match status" value="2"/>
</dbReference>
<keyword evidence="5" id="KW-0997">Cell inner membrane</keyword>
<evidence type="ECO:0000256" key="2">
    <source>
        <dbReference type="ARBA" id="ARBA00006555"/>
    </source>
</evidence>
<dbReference type="PANTHER" id="PTHR33446:SF2">
    <property type="entry name" value="PROTEIN TONB"/>
    <property type="match status" value="1"/>
</dbReference>
<evidence type="ECO:0000256" key="9">
    <source>
        <dbReference type="ARBA" id="ARBA00023136"/>
    </source>
</evidence>
<dbReference type="GO" id="GO:0098797">
    <property type="term" value="C:plasma membrane protein complex"/>
    <property type="evidence" value="ECO:0007669"/>
    <property type="project" value="TreeGrafter"/>
</dbReference>
<keyword evidence="10" id="KW-0998">Cell outer membrane</keyword>
<keyword evidence="4" id="KW-1003">Cell membrane</keyword>
<feature type="domain" description="TonB C-terminal" evidence="12">
    <location>
        <begin position="342"/>
        <end position="438"/>
    </location>
</feature>
<comment type="caution">
    <text evidence="13">The sequence shown here is derived from an EMBL/GenBank/DDBJ whole genome shotgun (WGS) entry which is preliminary data.</text>
</comment>
<dbReference type="InterPro" id="IPR037066">
    <property type="entry name" value="Plug_dom_sf"/>
</dbReference>
<dbReference type="PANTHER" id="PTHR33446">
    <property type="entry name" value="PROTEIN TONB-RELATED"/>
    <property type="match status" value="1"/>
</dbReference>
<dbReference type="SUPFAM" id="SSF56935">
    <property type="entry name" value="Porins"/>
    <property type="match status" value="1"/>
</dbReference>
<keyword evidence="6 10" id="KW-0812">Transmembrane</keyword>
<dbReference type="InterPro" id="IPR039426">
    <property type="entry name" value="TonB-dep_rcpt-like"/>
</dbReference>
<comment type="subcellular location">
    <subcellularLocation>
        <location evidence="1">Cell inner membrane</location>
        <topology evidence="1">Single-pass membrane protein</topology>
        <orientation evidence="1">Periplasmic side</orientation>
    </subcellularLocation>
    <subcellularLocation>
        <location evidence="10">Cell outer membrane</location>
        <topology evidence="10">Multi-pass membrane protein</topology>
    </subcellularLocation>
</comment>
<evidence type="ECO:0000256" key="11">
    <source>
        <dbReference type="SAM" id="Phobius"/>
    </source>
</evidence>
<dbReference type="GO" id="GO:0055085">
    <property type="term" value="P:transmembrane transport"/>
    <property type="evidence" value="ECO:0007669"/>
    <property type="project" value="InterPro"/>
</dbReference>
<dbReference type="Gene3D" id="3.30.1150.10">
    <property type="match status" value="2"/>
</dbReference>
<keyword evidence="10" id="KW-1134">Transmembrane beta strand</keyword>
<evidence type="ECO:0000256" key="6">
    <source>
        <dbReference type="ARBA" id="ARBA00022692"/>
    </source>
</evidence>
<keyword evidence="9 10" id="KW-0472">Membrane</keyword>
<evidence type="ECO:0000313" key="13">
    <source>
        <dbReference type="EMBL" id="OOQ58510.1"/>
    </source>
</evidence>
<dbReference type="SUPFAM" id="SSF74653">
    <property type="entry name" value="TolA/TonB C-terminal domain"/>
    <property type="match status" value="2"/>
</dbReference>
<evidence type="ECO:0000256" key="3">
    <source>
        <dbReference type="ARBA" id="ARBA00022448"/>
    </source>
</evidence>
<dbReference type="InterPro" id="IPR008756">
    <property type="entry name" value="Peptidase_M56"/>
</dbReference>
<evidence type="ECO:0000256" key="7">
    <source>
        <dbReference type="ARBA" id="ARBA00022927"/>
    </source>
</evidence>
<proteinExistence type="inferred from homology"/>
<feature type="transmembrane region" description="Helical" evidence="11">
    <location>
        <begin position="36"/>
        <end position="52"/>
    </location>
</feature>
<dbReference type="Pfam" id="PF05569">
    <property type="entry name" value="Peptidase_M56"/>
    <property type="match status" value="1"/>
</dbReference>
<dbReference type="InterPro" id="IPR051045">
    <property type="entry name" value="TonB-dependent_transducer"/>
</dbReference>
<feature type="transmembrane region" description="Helical" evidence="11">
    <location>
        <begin position="94"/>
        <end position="112"/>
    </location>
</feature>
<evidence type="ECO:0000313" key="14">
    <source>
        <dbReference type="Proteomes" id="UP000189739"/>
    </source>
</evidence>
<feature type="transmembrane region" description="Helical" evidence="11">
    <location>
        <begin position="6"/>
        <end position="24"/>
    </location>
</feature>